<feature type="region of interest" description="Disordered" evidence="1">
    <location>
        <begin position="87"/>
        <end position="118"/>
    </location>
</feature>
<feature type="region of interest" description="Disordered" evidence="1">
    <location>
        <begin position="565"/>
        <end position="594"/>
    </location>
</feature>
<feature type="region of interest" description="Disordered" evidence="1">
    <location>
        <begin position="375"/>
        <end position="463"/>
    </location>
</feature>
<proteinExistence type="predicted"/>
<keyword evidence="3" id="KW-1185">Reference proteome</keyword>
<evidence type="ECO:0000313" key="2">
    <source>
        <dbReference type="EMBL" id="KAK2959359.1"/>
    </source>
</evidence>
<sequence>MNDFRPGTAVSGVTFSPQISNQPVIRSSTNDSRMFIASRGASQQRYNIQQAVSFKPMPKLYKPSMRVRKSYVPNYFLNQFSPVADHSPNNFSSPIEDNTVVQPQTPNEPGTPNDTHTELANSDEDEIATLEENVFAKHGDLAESPIVSRSGPQFCSPTHRTSVIAAAARYSQRNLFRDLPRHSIDAGIDVEAASKWLDVTRFNSIVAQEEENEAEQSLLAASTFPASRQGRSQSRQTFVPSSPTYDPFPIPTHRLATTRTNGTTSHTRRSLDAARSVTSLHKTGAHVLPPFSPSTFSRTADRHSLTSQFGGTAPLRMSHTGAGLHHMPSHPEERDIDYHWQRNKSKRLSETRMSAELDKTGWSWASHNKRLAETHLWKTEGRMQGSAQHRLRTRNSKTSQSSVESKDGENEQQLARAELRRNRRNAKPSEIERPHVPQPYRTPHSTLSELSTEEGGTGSPASQIPFLIAEKKGSMRKTTSSSLNSPLLQSIRPQRRKDILNPSSVLFHPPEVDKMVSSSGVVIRSPLFNRTAHADPHSKHYLSSSHTLSDNTRAQLIDSVLDIRRQDDDEDSISEESLWSVSSGKHSEKHDDLS</sequence>
<reference evidence="2 3" key="1">
    <citation type="journal article" date="2022" name="bioRxiv">
        <title>Genomics of Preaxostyla Flagellates Illuminates Evolutionary Transitions and the Path Towards Mitochondrial Loss.</title>
        <authorList>
            <person name="Novak L.V.F."/>
            <person name="Treitli S.C."/>
            <person name="Pyrih J."/>
            <person name="Halakuc P."/>
            <person name="Pipaliya S.V."/>
            <person name="Vacek V."/>
            <person name="Brzon O."/>
            <person name="Soukal P."/>
            <person name="Eme L."/>
            <person name="Dacks J.B."/>
            <person name="Karnkowska A."/>
            <person name="Elias M."/>
            <person name="Hampl V."/>
        </authorList>
    </citation>
    <scope>NUCLEOTIDE SEQUENCE [LARGE SCALE GENOMIC DNA]</scope>
    <source>
        <strain evidence="2">NAU3</strain>
        <tissue evidence="2">Gut</tissue>
    </source>
</reference>
<dbReference type="EMBL" id="JARBJD010000030">
    <property type="protein sequence ID" value="KAK2959359.1"/>
    <property type="molecule type" value="Genomic_DNA"/>
</dbReference>
<organism evidence="2 3">
    <name type="scientific">Blattamonas nauphoetae</name>
    <dbReference type="NCBI Taxonomy" id="2049346"/>
    <lineage>
        <taxon>Eukaryota</taxon>
        <taxon>Metamonada</taxon>
        <taxon>Preaxostyla</taxon>
        <taxon>Oxymonadida</taxon>
        <taxon>Blattamonas</taxon>
    </lineage>
</organism>
<feature type="compositionally biased region" description="Basic and acidic residues" evidence="1">
    <location>
        <begin position="585"/>
        <end position="594"/>
    </location>
</feature>
<evidence type="ECO:0000256" key="1">
    <source>
        <dbReference type="SAM" id="MobiDB-lite"/>
    </source>
</evidence>
<protein>
    <submittedName>
        <fullName evidence="2">Uncharacterized protein</fullName>
    </submittedName>
</protein>
<dbReference type="Proteomes" id="UP001281761">
    <property type="component" value="Unassembled WGS sequence"/>
</dbReference>
<name>A0ABQ9Y6M9_9EUKA</name>
<feature type="compositionally biased region" description="Polar residues" evidence="1">
    <location>
        <begin position="224"/>
        <end position="244"/>
    </location>
</feature>
<feature type="region of interest" description="Disordered" evidence="1">
    <location>
        <begin position="224"/>
        <end position="271"/>
    </location>
</feature>
<comment type="caution">
    <text evidence="2">The sequence shown here is derived from an EMBL/GenBank/DDBJ whole genome shotgun (WGS) entry which is preliminary data.</text>
</comment>
<gene>
    <name evidence="2" type="ORF">BLNAU_5668</name>
</gene>
<evidence type="ECO:0000313" key="3">
    <source>
        <dbReference type="Proteomes" id="UP001281761"/>
    </source>
</evidence>
<accession>A0ABQ9Y6M9</accession>